<dbReference type="EMBL" id="JBHMEX010000023">
    <property type="protein sequence ID" value="MFB9063570.1"/>
    <property type="molecule type" value="Genomic_DNA"/>
</dbReference>
<proteinExistence type="predicted"/>
<sequence length="197" mass="23451">MIESRVNIWEEFAKKSDGIFIEGNSWVSDKTEFEHNNFKIIFDNFTIWSGKYSTETTRIIVPFISNDNFRFEIYRTGFVRAIEKLFGAQDVTIGRRDFDKEFIIKTNNEFKVKSFLQNQKIRDLITSQKEVNIEISDQKGIWEEKLPEKNLELSFYANDEIKDIERLKLLLHLFKEMTDSLFKMKSIIPITIKQNKL</sequence>
<keyword evidence="2" id="KW-1185">Reference proteome</keyword>
<organism evidence="1 2">
    <name type="scientific">Flavobacterium branchiarum</name>
    <dbReference type="NCBI Taxonomy" id="1114870"/>
    <lineage>
        <taxon>Bacteria</taxon>
        <taxon>Pseudomonadati</taxon>
        <taxon>Bacteroidota</taxon>
        <taxon>Flavobacteriia</taxon>
        <taxon>Flavobacteriales</taxon>
        <taxon>Flavobacteriaceae</taxon>
        <taxon>Flavobacterium</taxon>
    </lineage>
</organism>
<evidence type="ECO:0000313" key="2">
    <source>
        <dbReference type="Proteomes" id="UP001589589"/>
    </source>
</evidence>
<accession>A0ABV5FJ57</accession>
<comment type="caution">
    <text evidence="1">The sequence shown here is derived from an EMBL/GenBank/DDBJ whole genome shotgun (WGS) entry which is preliminary data.</text>
</comment>
<evidence type="ECO:0000313" key="1">
    <source>
        <dbReference type="EMBL" id="MFB9063570.1"/>
    </source>
</evidence>
<name>A0ABV5FJ57_9FLAO</name>
<protein>
    <recommendedName>
        <fullName evidence="3">DUF3137 domain-containing protein</fullName>
    </recommendedName>
</protein>
<dbReference type="RefSeq" id="WP_290268023.1">
    <property type="nucleotide sequence ID" value="NZ_JAUFQQ010000005.1"/>
</dbReference>
<gene>
    <name evidence="1" type="ORF">ACFFUQ_06005</name>
</gene>
<reference evidence="1 2" key="1">
    <citation type="submission" date="2024-09" db="EMBL/GenBank/DDBJ databases">
        <authorList>
            <person name="Sun Q."/>
            <person name="Mori K."/>
        </authorList>
    </citation>
    <scope>NUCLEOTIDE SEQUENCE [LARGE SCALE GENOMIC DNA]</scope>
    <source>
        <strain evidence="1 2">CECT 7908</strain>
    </source>
</reference>
<evidence type="ECO:0008006" key="3">
    <source>
        <dbReference type="Google" id="ProtNLM"/>
    </source>
</evidence>
<dbReference type="Proteomes" id="UP001589589">
    <property type="component" value="Unassembled WGS sequence"/>
</dbReference>